<sequence length="93" mass="9652">MKFLAMCSSGLGSSFMVHMNIDEVLGELGVSGVEVDHTDIGSAGPESADVFFVAKDLADTAAGLGDVVVLESIIDKEELREAVKAAAVRKGLL</sequence>
<dbReference type="KEGG" id="sxi:SXIM_19810"/>
<dbReference type="InterPro" id="IPR013011">
    <property type="entry name" value="PTS_EIIB_2"/>
</dbReference>
<dbReference type="InterPro" id="IPR036095">
    <property type="entry name" value="PTS_EIIB-like_sf"/>
</dbReference>
<evidence type="ECO:0000313" key="4">
    <source>
        <dbReference type="Proteomes" id="UP000034034"/>
    </source>
</evidence>
<evidence type="ECO:0000256" key="1">
    <source>
        <dbReference type="ARBA" id="ARBA00022679"/>
    </source>
</evidence>
<dbReference type="InterPro" id="IPR003501">
    <property type="entry name" value="PTS_EIIB_2/3"/>
</dbReference>
<dbReference type="STRING" id="408015.SXIM_19810"/>
<dbReference type="AlphaFoldDB" id="A0A0F7FU92"/>
<proteinExistence type="predicted"/>
<dbReference type="GO" id="GO:0008982">
    <property type="term" value="F:protein-N(PI)-phosphohistidine-sugar phosphotransferase activity"/>
    <property type="evidence" value="ECO:0007669"/>
    <property type="project" value="InterPro"/>
</dbReference>
<evidence type="ECO:0000313" key="3">
    <source>
        <dbReference type="EMBL" id="AKG43365.1"/>
    </source>
</evidence>
<accession>A0A0F7FU92</accession>
<keyword evidence="4" id="KW-1185">Reference proteome</keyword>
<dbReference type="CDD" id="cd05563">
    <property type="entry name" value="PTS_IIB_ascorbate"/>
    <property type="match status" value="1"/>
</dbReference>
<dbReference type="RefSeq" id="WP_019433515.1">
    <property type="nucleotide sequence ID" value="NZ_CP009922.3"/>
</dbReference>
<dbReference type="SUPFAM" id="SSF52794">
    <property type="entry name" value="PTS system IIB component-like"/>
    <property type="match status" value="1"/>
</dbReference>
<keyword evidence="1" id="KW-0808">Transferase</keyword>
<evidence type="ECO:0000259" key="2">
    <source>
        <dbReference type="PROSITE" id="PS51099"/>
    </source>
</evidence>
<reference evidence="3" key="1">
    <citation type="submission" date="2019-08" db="EMBL/GenBank/DDBJ databases">
        <title>Complete genome sequence of a mangrove-derived Streptomyces xiamenensis.</title>
        <authorList>
            <person name="Xu J."/>
        </authorList>
    </citation>
    <scope>NUCLEOTIDE SEQUENCE</scope>
    <source>
        <strain evidence="3">318</strain>
    </source>
</reference>
<dbReference type="EMBL" id="CP009922">
    <property type="protein sequence ID" value="AKG43365.1"/>
    <property type="molecule type" value="Genomic_DNA"/>
</dbReference>
<name>A0A0F7FU92_9ACTN</name>
<dbReference type="PATRIC" id="fig|408015.6.peg.2011"/>
<feature type="domain" description="PTS EIIB type-2" evidence="2">
    <location>
        <begin position="1"/>
        <end position="91"/>
    </location>
</feature>
<gene>
    <name evidence="3" type="ORF">SXIM_19810</name>
</gene>
<dbReference type="HOGENOM" id="CLU_159248_0_1_11"/>
<organism evidence="3 4">
    <name type="scientific">Streptomyces xiamenensis</name>
    <dbReference type="NCBI Taxonomy" id="408015"/>
    <lineage>
        <taxon>Bacteria</taxon>
        <taxon>Bacillati</taxon>
        <taxon>Actinomycetota</taxon>
        <taxon>Actinomycetes</taxon>
        <taxon>Kitasatosporales</taxon>
        <taxon>Streptomycetaceae</taxon>
        <taxon>Streptomyces</taxon>
    </lineage>
</organism>
<protein>
    <submittedName>
        <fullName evidence="3">PTS system, Lactose/Cellobiose specific IIB subunit</fullName>
    </submittedName>
</protein>
<dbReference type="Pfam" id="PF02302">
    <property type="entry name" value="PTS_IIB"/>
    <property type="match status" value="1"/>
</dbReference>
<dbReference type="Proteomes" id="UP000034034">
    <property type="component" value="Chromosome"/>
</dbReference>
<dbReference type="PROSITE" id="PS51099">
    <property type="entry name" value="PTS_EIIB_TYPE_2"/>
    <property type="match status" value="1"/>
</dbReference>
<dbReference type="Gene3D" id="3.40.50.2300">
    <property type="match status" value="1"/>
</dbReference>
<dbReference type="GO" id="GO:0009401">
    <property type="term" value="P:phosphoenolpyruvate-dependent sugar phosphotransferase system"/>
    <property type="evidence" value="ECO:0007669"/>
    <property type="project" value="InterPro"/>
</dbReference>